<evidence type="ECO:0000313" key="1">
    <source>
        <dbReference type="EMBL" id="RDF05927.1"/>
    </source>
</evidence>
<organism evidence="1 2">
    <name type="scientific">Haemophilus parahaemolyticus</name>
    <dbReference type="NCBI Taxonomy" id="735"/>
    <lineage>
        <taxon>Bacteria</taxon>
        <taxon>Pseudomonadati</taxon>
        <taxon>Pseudomonadota</taxon>
        <taxon>Gammaproteobacteria</taxon>
        <taxon>Pasteurellales</taxon>
        <taxon>Pasteurellaceae</taxon>
        <taxon>Haemophilus</taxon>
    </lineage>
</organism>
<evidence type="ECO:0008006" key="3">
    <source>
        <dbReference type="Google" id="ProtNLM"/>
    </source>
</evidence>
<dbReference type="Proteomes" id="UP000253999">
    <property type="component" value="Unassembled WGS sequence"/>
</dbReference>
<evidence type="ECO:0000313" key="2">
    <source>
        <dbReference type="Proteomes" id="UP000253999"/>
    </source>
</evidence>
<name>A0A369ZGF9_HAEPH</name>
<dbReference type="PROSITE" id="PS51257">
    <property type="entry name" value="PROKAR_LIPOPROTEIN"/>
    <property type="match status" value="1"/>
</dbReference>
<dbReference type="EMBL" id="QEQD01000001">
    <property type="protein sequence ID" value="RDF05927.1"/>
    <property type="molecule type" value="Genomic_DNA"/>
</dbReference>
<sequence length="128" mass="14936">MKYSHLTTILVSLALTGCALTPAQKAQREAEKIKAQQLLSIELAKQCDVETASLMEQKLNPPVNQTAEEKEKLDKAYAKKIQNPIFQACHKMAWDSYKAQAEVEEMQQYYRFERPYWGSPWHYCYICW</sequence>
<dbReference type="STRING" id="735.B0185_03420"/>
<comment type="caution">
    <text evidence="1">The sequence shown here is derived from an EMBL/GenBank/DDBJ whole genome shotgun (WGS) entry which is preliminary data.</text>
</comment>
<gene>
    <name evidence="1" type="ORF">DPV98_01260</name>
</gene>
<proteinExistence type="predicted"/>
<accession>A0A369ZGF9</accession>
<protein>
    <recommendedName>
        <fullName evidence="3">Lipoprotein</fullName>
    </recommendedName>
</protein>
<reference evidence="1 2" key="1">
    <citation type="submission" date="2018-05" db="EMBL/GenBank/DDBJ databases">
        <title>Draft Genome Sequences for a Diverse set of 7 Haemophilus Species.</title>
        <authorList>
            <person name="Nichols M."/>
            <person name="Topaz N."/>
            <person name="Wang X."/>
            <person name="Wang X."/>
            <person name="Boxrud D."/>
        </authorList>
    </citation>
    <scope>NUCLEOTIDE SEQUENCE [LARGE SCALE GENOMIC DNA]</scope>
    <source>
        <strain evidence="1 2">C2010039593</strain>
    </source>
</reference>
<dbReference type="RefSeq" id="WP_111312302.1">
    <property type="nucleotide sequence ID" value="NZ_CAUPAH010000015.1"/>
</dbReference>
<dbReference type="AlphaFoldDB" id="A0A369ZGF9"/>